<evidence type="ECO:0000256" key="1">
    <source>
        <dbReference type="SAM" id="MobiDB-lite"/>
    </source>
</evidence>
<evidence type="ECO:0000313" key="3">
    <source>
        <dbReference type="Proteomes" id="UP000249725"/>
    </source>
</evidence>
<sequence>MRTWACILAAAAVGLAACDEAKPRHPPPEPAPPYADRAPPLGSAERPGLAKWNAQAGVFEMDGQALHTARLWTFDGATDGFTASNAEATIEPSGGLRLVNRGADAILLSPKGLDIPGGRYPLVLVRLTRVKAGGQWAGALFYITAQHQAAEQFRGNAKDMRGPEVGETMTLVYDMRQMPAASDWANSAIDQLRFDSDDAPGGEFVIRQVAVAAAPQPPAPPEGAAAPAPAPAPGA</sequence>
<protein>
    <recommendedName>
        <fullName evidence="4">Lipoprotein</fullName>
    </recommendedName>
</protein>
<dbReference type="PROSITE" id="PS51257">
    <property type="entry name" value="PROKAR_LIPOPROTEIN"/>
    <property type="match status" value="1"/>
</dbReference>
<gene>
    <name evidence="2" type="ORF">DJ018_03770</name>
</gene>
<dbReference type="EMBL" id="QFYR01000001">
    <property type="protein sequence ID" value="RAK57086.1"/>
    <property type="molecule type" value="Genomic_DNA"/>
</dbReference>
<comment type="caution">
    <text evidence="2">The sequence shown here is derived from an EMBL/GenBank/DDBJ whole genome shotgun (WGS) entry which is preliminary data.</text>
</comment>
<evidence type="ECO:0000313" key="2">
    <source>
        <dbReference type="EMBL" id="RAK57086.1"/>
    </source>
</evidence>
<dbReference type="Proteomes" id="UP000249725">
    <property type="component" value="Unassembled WGS sequence"/>
</dbReference>
<feature type="region of interest" description="Disordered" evidence="1">
    <location>
        <begin position="213"/>
        <end position="235"/>
    </location>
</feature>
<evidence type="ECO:0008006" key="4">
    <source>
        <dbReference type="Google" id="ProtNLM"/>
    </source>
</evidence>
<proteinExistence type="predicted"/>
<reference evidence="3" key="1">
    <citation type="submission" date="2018-05" db="EMBL/GenBank/DDBJ databases">
        <authorList>
            <person name="Li X."/>
        </authorList>
    </citation>
    <scope>NUCLEOTIDE SEQUENCE [LARGE SCALE GENOMIC DNA]</scope>
    <source>
        <strain evidence="3">YIM 73061</strain>
    </source>
</reference>
<organism evidence="2 3">
    <name type="scientific">Phenylobacterium deserti</name>
    <dbReference type="NCBI Taxonomy" id="1914756"/>
    <lineage>
        <taxon>Bacteria</taxon>
        <taxon>Pseudomonadati</taxon>
        <taxon>Pseudomonadota</taxon>
        <taxon>Alphaproteobacteria</taxon>
        <taxon>Caulobacterales</taxon>
        <taxon>Caulobacteraceae</taxon>
        <taxon>Phenylobacterium</taxon>
    </lineage>
</organism>
<keyword evidence="3" id="KW-1185">Reference proteome</keyword>
<feature type="region of interest" description="Disordered" evidence="1">
    <location>
        <begin position="21"/>
        <end position="46"/>
    </location>
</feature>
<dbReference type="OrthoDB" id="7210731at2"/>
<name>A0A328ATS8_9CAUL</name>
<dbReference type="AlphaFoldDB" id="A0A328ATS8"/>
<accession>A0A328ATS8</accession>
<dbReference type="RefSeq" id="WP_111513538.1">
    <property type="nucleotide sequence ID" value="NZ_QFYR01000001.1"/>
</dbReference>